<evidence type="ECO:0000256" key="1">
    <source>
        <dbReference type="ARBA" id="ARBA00004196"/>
    </source>
</evidence>
<gene>
    <name evidence="6" type="ORF">QGN17_18680</name>
</gene>
<accession>A0ABT6N6N4</accession>
<dbReference type="SUPFAM" id="SSF111369">
    <property type="entry name" value="HlyD-like secretion proteins"/>
    <property type="match status" value="1"/>
</dbReference>
<feature type="region of interest" description="Disordered" evidence="2">
    <location>
        <begin position="1"/>
        <end position="41"/>
    </location>
</feature>
<evidence type="ECO:0000256" key="3">
    <source>
        <dbReference type="SAM" id="Phobius"/>
    </source>
</evidence>
<evidence type="ECO:0000313" key="6">
    <source>
        <dbReference type="EMBL" id="MDH7640766.1"/>
    </source>
</evidence>
<evidence type="ECO:0000259" key="5">
    <source>
        <dbReference type="Pfam" id="PF25963"/>
    </source>
</evidence>
<comment type="subcellular location">
    <subcellularLocation>
        <location evidence="1">Cell envelope</location>
    </subcellularLocation>
</comment>
<feature type="region of interest" description="Disordered" evidence="2">
    <location>
        <begin position="372"/>
        <end position="396"/>
    </location>
</feature>
<dbReference type="Gene3D" id="2.40.50.100">
    <property type="match status" value="1"/>
</dbReference>
<keyword evidence="7" id="KW-1185">Reference proteome</keyword>
<dbReference type="Pfam" id="PF25963">
    <property type="entry name" value="Beta-barrel_AAEA"/>
    <property type="match status" value="1"/>
</dbReference>
<keyword evidence="3" id="KW-0812">Transmembrane</keyword>
<dbReference type="Pfam" id="PF25885">
    <property type="entry name" value="HH_EMRA"/>
    <property type="match status" value="1"/>
</dbReference>
<feature type="transmembrane region" description="Helical" evidence="3">
    <location>
        <begin position="46"/>
        <end position="65"/>
    </location>
</feature>
<keyword evidence="3" id="KW-1133">Transmembrane helix</keyword>
<sequence length="414" mass="43409">MTDNSNTPLDREDSMADDASNQNATPAQAQAKPDSPPEHPRKTRRWGFIILGAVVLIAAIVYIVMKLLAPPSEETDDAYVGGNIVSITAREGGTVLALHADNTQAVKRGDPLIDLDPATADVALSSAEADLGRAVRMFRSNNSTVDEAQAEIASAQADLQRARNDYQRRAAAAKDGAVSGEEVAHARDAVTTASAALNVAEAKRAQAASVVQGTDVYDNPAVASAIAAVRRAAISRAYMHINSPIGGVIAQRTVQLGQRVAPGTPLMAVVPLDSLWVDANFRETQLQHLRVGQPAEIHADIYGKNVTYHGKVLGVGAGSGNAFALLPPQNASGNWIKIVQRLPVRIALDPKELRDNPLRVGLSVDVTVATSDRSGPTVAGAAPPAGGTDQSIDGGPQVDARIRQIVAENLGRGK</sequence>
<dbReference type="InterPro" id="IPR050739">
    <property type="entry name" value="MFP"/>
</dbReference>
<dbReference type="Gene3D" id="1.10.287.470">
    <property type="entry name" value="Helix hairpin bin"/>
    <property type="match status" value="2"/>
</dbReference>
<comment type="caution">
    <text evidence="6">The sequence shown here is derived from an EMBL/GenBank/DDBJ whole genome shotgun (WGS) entry which is preliminary data.</text>
</comment>
<name>A0ABT6N6N4_9SPHN</name>
<dbReference type="PANTHER" id="PTHR30386">
    <property type="entry name" value="MEMBRANE FUSION SUBUNIT OF EMRAB-TOLC MULTIDRUG EFFLUX PUMP"/>
    <property type="match status" value="1"/>
</dbReference>
<protein>
    <submittedName>
        <fullName evidence="6">Efflux RND transporter periplasmic adaptor subunit</fullName>
    </submittedName>
</protein>
<dbReference type="Gene3D" id="2.40.30.170">
    <property type="match status" value="1"/>
</dbReference>
<dbReference type="Proteomes" id="UP001160625">
    <property type="component" value="Unassembled WGS sequence"/>
</dbReference>
<evidence type="ECO:0000259" key="4">
    <source>
        <dbReference type="Pfam" id="PF25885"/>
    </source>
</evidence>
<feature type="domain" description="Multidrug export protein EmrA/FarA alpha-helical hairpin" evidence="4">
    <location>
        <begin position="120"/>
        <end position="235"/>
    </location>
</feature>
<reference evidence="6" key="1">
    <citation type="submission" date="2023-04" db="EMBL/GenBank/DDBJ databases">
        <title>Sphingomonas sp. MAHUQ-71 isolated from rice field.</title>
        <authorList>
            <person name="Huq M.A."/>
        </authorList>
    </citation>
    <scope>NUCLEOTIDE SEQUENCE</scope>
    <source>
        <strain evidence="6">MAHUQ-71</strain>
    </source>
</reference>
<proteinExistence type="predicted"/>
<feature type="domain" description="p-hydroxybenzoic acid efflux pump subunit AaeA-like beta-barrel" evidence="5">
    <location>
        <begin position="274"/>
        <end position="368"/>
    </location>
</feature>
<dbReference type="RefSeq" id="WP_281046119.1">
    <property type="nucleotide sequence ID" value="NZ_JARYGZ010000004.1"/>
</dbReference>
<feature type="compositionally biased region" description="Low complexity" evidence="2">
    <location>
        <begin position="375"/>
        <end position="388"/>
    </location>
</feature>
<dbReference type="InterPro" id="IPR058633">
    <property type="entry name" value="EmrA/FarA_HH"/>
</dbReference>
<dbReference type="InterPro" id="IPR058634">
    <property type="entry name" value="AaeA-lik-b-barrel"/>
</dbReference>
<feature type="compositionally biased region" description="Polar residues" evidence="2">
    <location>
        <begin position="19"/>
        <end position="28"/>
    </location>
</feature>
<evidence type="ECO:0000256" key="2">
    <source>
        <dbReference type="SAM" id="MobiDB-lite"/>
    </source>
</evidence>
<organism evidence="6 7">
    <name type="scientific">Sphingomonas oryzagri</name>
    <dbReference type="NCBI Taxonomy" id="3042314"/>
    <lineage>
        <taxon>Bacteria</taxon>
        <taxon>Pseudomonadati</taxon>
        <taxon>Pseudomonadota</taxon>
        <taxon>Alphaproteobacteria</taxon>
        <taxon>Sphingomonadales</taxon>
        <taxon>Sphingomonadaceae</taxon>
        <taxon>Sphingomonas</taxon>
    </lineage>
</organism>
<dbReference type="PANTHER" id="PTHR30386:SF19">
    <property type="entry name" value="MULTIDRUG EXPORT PROTEIN EMRA-RELATED"/>
    <property type="match status" value="1"/>
</dbReference>
<keyword evidence="3" id="KW-0472">Membrane</keyword>
<dbReference type="EMBL" id="JARYGZ010000004">
    <property type="protein sequence ID" value="MDH7640766.1"/>
    <property type="molecule type" value="Genomic_DNA"/>
</dbReference>
<evidence type="ECO:0000313" key="7">
    <source>
        <dbReference type="Proteomes" id="UP001160625"/>
    </source>
</evidence>